<dbReference type="Proteomes" id="UP000009172">
    <property type="component" value="Unassembled WGS sequence"/>
</dbReference>
<gene>
    <name evidence="2" type="ORF">TESG_08065</name>
</gene>
<sequence length="345" mass="38598">MPEPAIPSMSSNLQTASKRTQSTMNGSQAVHGKAERWGTWSHPKRARKQIPTFAQRTPSSSQREPASSALRRVFEPLSTAAAAAPASSKPPPLRESQQQRQNKSASAPRPRTARAPIPHFRTYNHTQSSAAKSKAAVAPEPEDEDALAIARIHAWLDKVDDEQIAAEVEAERRAKARRVCEERPAEQPPKKAEAEAVQSASGVGEVEVDVKADVEAPSKSQHSIYNFNYNYNYNYNYTLYLQPPKPPRLPRRPRETRRLDLETDVARVDSGWGTASPASIGMAFMTPRTIPRIEEDDTVWEMLSPNVTPFRKGRGPKRTRRRSYYDEDIWPSAYNSPQSLAQPVH</sequence>
<name>F2SB23_TRIT1</name>
<feature type="compositionally biased region" description="Low complexity" evidence="1">
    <location>
        <begin position="128"/>
        <end position="139"/>
    </location>
</feature>
<accession>F2SB23</accession>
<dbReference type="OrthoDB" id="4174331at2759"/>
<feature type="compositionally biased region" description="Basic and acidic residues" evidence="1">
    <location>
        <begin position="179"/>
        <end position="194"/>
    </location>
</feature>
<feature type="region of interest" description="Disordered" evidence="1">
    <location>
        <begin position="179"/>
        <end position="204"/>
    </location>
</feature>
<feature type="compositionally biased region" description="Polar residues" evidence="1">
    <location>
        <begin position="95"/>
        <end position="105"/>
    </location>
</feature>
<feature type="compositionally biased region" description="Polar residues" evidence="1">
    <location>
        <begin position="8"/>
        <end position="28"/>
    </location>
</feature>
<feature type="compositionally biased region" description="Polar residues" evidence="1">
    <location>
        <begin position="52"/>
        <end position="65"/>
    </location>
</feature>
<protein>
    <submittedName>
        <fullName evidence="2">Uncharacterized protein</fullName>
    </submittedName>
</protein>
<reference evidence="3" key="1">
    <citation type="journal article" date="2012" name="MBio">
        <title>Comparative genome analysis of Trichophyton rubrum and related dermatophytes reveals candidate genes involved in infection.</title>
        <authorList>
            <person name="Martinez D.A."/>
            <person name="Oliver B.G."/>
            <person name="Graeser Y."/>
            <person name="Goldberg J.M."/>
            <person name="Li W."/>
            <person name="Martinez-Rossi N.M."/>
            <person name="Monod M."/>
            <person name="Shelest E."/>
            <person name="Barton R.C."/>
            <person name="Birch E."/>
            <person name="Brakhage A.A."/>
            <person name="Chen Z."/>
            <person name="Gurr S.J."/>
            <person name="Heiman D."/>
            <person name="Heitman J."/>
            <person name="Kosti I."/>
            <person name="Rossi A."/>
            <person name="Saif S."/>
            <person name="Samalova M."/>
            <person name="Saunders C.W."/>
            <person name="Shea T."/>
            <person name="Summerbell R.C."/>
            <person name="Xu J."/>
            <person name="Young S."/>
            <person name="Zeng Q."/>
            <person name="Birren B.W."/>
            <person name="Cuomo C.A."/>
            <person name="White T.C."/>
        </authorList>
    </citation>
    <scope>NUCLEOTIDE SEQUENCE [LARGE SCALE GENOMIC DNA]</scope>
    <source>
        <strain evidence="3">CBS 112818</strain>
    </source>
</reference>
<dbReference type="HOGENOM" id="CLU_055301_0_0_1"/>
<feature type="region of interest" description="Disordered" evidence="1">
    <location>
        <begin position="1"/>
        <end position="144"/>
    </location>
</feature>
<feature type="compositionally biased region" description="Low complexity" evidence="1">
    <location>
        <begin position="76"/>
        <end position="87"/>
    </location>
</feature>
<evidence type="ECO:0000313" key="2">
    <source>
        <dbReference type="EMBL" id="EGE00773.1"/>
    </source>
</evidence>
<dbReference type="AlphaFoldDB" id="F2SB23"/>
<proteinExistence type="predicted"/>
<organism evidence="2 3">
    <name type="scientific">Trichophyton tonsurans (strain CBS 112818)</name>
    <name type="common">Scalp ringworm fungus</name>
    <dbReference type="NCBI Taxonomy" id="647933"/>
    <lineage>
        <taxon>Eukaryota</taxon>
        <taxon>Fungi</taxon>
        <taxon>Dikarya</taxon>
        <taxon>Ascomycota</taxon>
        <taxon>Pezizomycotina</taxon>
        <taxon>Eurotiomycetes</taxon>
        <taxon>Eurotiomycetidae</taxon>
        <taxon>Onygenales</taxon>
        <taxon>Arthrodermataceae</taxon>
        <taxon>Trichophyton</taxon>
    </lineage>
</organism>
<dbReference type="EMBL" id="GG698552">
    <property type="protein sequence ID" value="EGE00773.1"/>
    <property type="molecule type" value="Genomic_DNA"/>
</dbReference>
<evidence type="ECO:0000313" key="3">
    <source>
        <dbReference type="Proteomes" id="UP000009172"/>
    </source>
</evidence>
<feature type="compositionally biased region" description="Low complexity" evidence="1">
    <location>
        <begin position="107"/>
        <end position="116"/>
    </location>
</feature>
<keyword evidence="3" id="KW-1185">Reference proteome</keyword>
<evidence type="ECO:0000256" key="1">
    <source>
        <dbReference type="SAM" id="MobiDB-lite"/>
    </source>
</evidence>